<evidence type="ECO:0000313" key="8">
    <source>
        <dbReference type="EMBL" id="HGG02488.1"/>
    </source>
</evidence>
<dbReference type="Pfam" id="PF01590">
    <property type="entry name" value="GAF"/>
    <property type="match status" value="1"/>
</dbReference>
<dbReference type="PROSITE" id="PS50109">
    <property type="entry name" value="HIS_KIN"/>
    <property type="match status" value="1"/>
</dbReference>
<protein>
    <recommendedName>
        <fullName evidence="2">histidine kinase</fullName>
        <ecNumber evidence="2">2.7.13.3</ecNumber>
    </recommendedName>
</protein>
<dbReference type="EMBL" id="DSPX01000186">
    <property type="protein sequence ID" value="HGG02488.1"/>
    <property type="molecule type" value="Genomic_DNA"/>
</dbReference>
<dbReference type="CDD" id="cd00082">
    <property type="entry name" value="HisKA"/>
    <property type="match status" value="1"/>
</dbReference>
<dbReference type="InterPro" id="IPR029016">
    <property type="entry name" value="GAF-like_dom_sf"/>
</dbReference>
<dbReference type="InterPro" id="IPR050736">
    <property type="entry name" value="Sensor_HK_Regulatory"/>
</dbReference>
<dbReference type="SMART" id="SM00388">
    <property type="entry name" value="HisKA"/>
    <property type="match status" value="1"/>
</dbReference>
<dbReference type="Pfam" id="PF00512">
    <property type="entry name" value="HisKA"/>
    <property type="match status" value="1"/>
</dbReference>
<dbReference type="GO" id="GO:0000155">
    <property type="term" value="F:phosphorelay sensor kinase activity"/>
    <property type="evidence" value="ECO:0007669"/>
    <property type="project" value="InterPro"/>
</dbReference>
<evidence type="ECO:0000256" key="4">
    <source>
        <dbReference type="ARBA" id="ARBA00022679"/>
    </source>
</evidence>
<dbReference type="SUPFAM" id="SSF47384">
    <property type="entry name" value="Homodimeric domain of signal transducing histidine kinase"/>
    <property type="match status" value="1"/>
</dbReference>
<keyword evidence="6" id="KW-0902">Two-component regulatory system</keyword>
<dbReference type="InterPro" id="IPR004358">
    <property type="entry name" value="Sig_transdc_His_kin-like_C"/>
</dbReference>
<dbReference type="Gene3D" id="3.30.450.40">
    <property type="match status" value="1"/>
</dbReference>
<proteinExistence type="predicted"/>
<gene>
    <name evidence="8" type="ORF">ENR15_18035</name>
</gene>
<dbReference type="SMART" id="SM00387">
    <property type="entry name" value="HATPase_c"/>
    <property type="match status" value="1"/>
</dbReference>
<dbReference type="InterPro" id="IPR003594">
    <property type="entry name" value="HATPase_dom"/>
</dbReference>
<dbReference type="SUPFAM" id="SSF55874">
    <property type="entry name" value="ATPase domain of HSP90 chaperone/DNA topoisomerase II/histidine kinase"/>
    <property type="match status" value="1"/>
</dbReference>
<accession>A0A7C3ZYD9</accession>
<sequence length="464" mass="50194">MPASSEFVALCRSQVALLAHTLGATSIAVYLTEELAAGERGNLLPVVVYPESQAEPPGSAVVWTENNGLALLPGGGAPRTTVRLLSGVAELPETAPEMTWPVEIARELLAEPTGGEAFGDFWQPAVESELEPQQQLVLPLIHEQVVMGLLVVSRPESPWNDTERGQIEQIANTLALARILDRRGGWLQEQLRQKQLRQTQTEDILDSILHQVRSPLTALRTFGKLLLKRLLPTDRNRPIADSILRESDRIRELLEILDEAIVPEAEEITSISIPLAIQEEGVSPYTQELPPGVLLPAADRAACEVAVVLVPLLMSAEAIASERNLDCSAHIPDNLPPVLANPPALREVLSNLIDNALKYTPPKGRIYIQAAARNQQVAVAVSDTGPGIPPEDLPHLFQRHYRGVMAASDIPGTGLGLAIARDLVHQMHGEILAFSPADPRWFPPDNPPPAGGGTTFILLLPVAP</sequence>
<keyword evidence="4" id="KW-0808">Transferase</keyword>
<feature type="domain" description="Histidine kinase" evidence="7">
    <location>
        <begin position="207"/>
        <end position="464"/>
    </location>
</feature>
<keyword evidence="5" id="KW-0418">Kinase</keyword>
<organism evidence="8">
    <name type="scientific">Planktothricoides sp. SpSt-374</name>
    <dbReference type="NCBI Taxonomy" id="2282167"/>
    <lineage>
        <taxon>Bacteria</taxon>
        <taxon>Bacillati</taxon>
        <taxon>Cyanobacteriota</taxon>
        <taxon>Cyanophyceae</taxon>
        <taxon>Oscillatoriophycideae</taxon>
        <taxon>Oscillatoriales</taxon>
        <taxon>Oscillatoriaceae</taxon>
        <taxon>Planktothricoides</taxon>
    </lineage>
</organism>
<dbReference type="InterPro" id="IPR036890">
    <property type="entry name" value="HATPase_C_sf"/>
</dbReference>
<evidence type="ECO:0000259" key="7">
    <source>
        <dbReference type="PROSITE" id="PS50109"/>
    </source>
</evidence>
<dbReference type="Pfam" id="PF02518">
    <property type="entry name" value="HATPase_c"/>
    <property type="match status" value="1"/>
</dbReference>
<dbReference type="CDD" id="cd00075">
    <property type="entry name" value="HATPase"/>
    <property type="match status" value="1"/>
</dbReference>
<evidence type="ECO:0000256" key="5">
    <source>
        <dbReference type="ARBA" id="ARBA00022777"/>
    </source>
</evidence>
<evidence type="ECO:0000256" key="6">
    <source>
        <dbReference type="ARBA" id="ARBA00023012"/>
    </source>
</evidence>
<dbReference type="PANTHER" id="PTHR43711:SF1">
    <property type="entry name" value="HISTIDINE KINASE 1"/>
    <property type="match status" value="1"/>
</dbReference>
<keyword evidence="3" id="KW-0597">Phosphoprotein</keyword>
<evidence type="ECO:0000256" key="1">
    <source>
        <dbReference type="ARBA" id="ARBA00000085"/>
    </source>
</evidence>
<reference evidence="8" key="1">
    <citation type="journal article" date="2020" name="mSystems">
        <title>Genome- and Community-Level Interaction Insights into Carbon Utilization and Element Cycling Functions of Hydrothermarchaeota in Hydrothermal Sediment.</title>
        <authorList>
            <person name="Zhou Z."/>
            <person name="Liu Y."/>
            <person name="Xu W."/>
            <person name="Pan J."/>
            <person name="Luo Z.H."/>
            <person name="Li M."/>
        </authorList>
    </citation>
    <scope>NUCLEOTIDE SEQUENCE [LARGE SCALE GENOMIC DNA]</scope>
    <source>
        <strain evidence="8">SpSt-374</strain>
    </source>
</reference>
<dbReference type="Gene3D" id="3.30.565.10">
    <property type="entry name" value="Histidine kinase-like ATPase, C-terminal domain"/>
    <property type="match status" value="1"/>
</dbReference>
<dbReference type="InterPro" id="IPR005467">
    <property type="entry name" value="His_kinase_dom"/>
</dbReference>
<dbReference type="InterPro" id="IPR036097">
    <property type="entry name" value="HisK_dim/P_sf"/>
</dbReference>
<dbReference type="SUPFAM" id="SSF55781">
    <property type="entry name" value="GAF domain-like"/>
    <property type="match status" value="1"/>
</dbReference>
<dbReference type="PANTHER" id="PTHR43711">
    <property type="entry name" value="TWO-COMPONENT HISTIDINE KINASE"/>
    <property type="match status" value="1"/>
</dbReference>
<dbReference type="EC" id="2.7.13.3" evidence="2"/>
<dbReference type="PRINTS" id="PR00344">
    <property type="entry name" value="BCTRLSENSOR"/>
</dbReference>
<evidence type="ECO:0000256" key="2">
    <source>
        <dbReference type="ARBA" id="ARBA00012438"/>
    </source>
</evidence>
<evidence type="ECO:0000256" key="3">
    <source>
        <dbReference type="ARBA" id="ARBA00022553"/>
    </source>
</evidence>
<name>A0A7C3ZYD9_9CYAN</name>
<dbReference type="AlphaFoldDB" id="A0A7C3ZYD9"/>
<comment type="catalytic activity">
    <reaction evidence="1">
        <text>ATP + protein L-histidine = ADP + protein N-phospho-L-histidine.</text>
        <dbReference type="EC" id="2.7.13.3"/>
    </reaction>
</comment>
<dbReference type="Gene3D" id="1.10.287.130">
    <property type="match status" value="1"/>
</dbReference>
<comment type="caution">
    <text evidence="8">The sequence shown here is derived from an EMBL/GenBank/DDBJ whole genome shotgun (WGS) entry which is preliminary data.</text>
</comment>
<dbReference type="InterPro" id="IPR003018">
    <property type="entry name" value="GAF"/>
</dbReference>
<dbReference type="InterPro" id="IPR003661">
    <property type="entry name" value="HisK_dim/P_dom"/>
</dbReference>